<dbReference type="PANTHER" id="PTHR12480">
    <property type="entry name" value="ARGININE DEMETHYLASE AND LYSYL-HYDROXYLASE JMJD"/>
    <property type="match status" value="1"/>
</dbReference>
<evidence type="ECO:0000256" key="2">
    <source>
        <dbReference type="ARBA" id="ARBA00022723"/>
    </source>
</evidence>
<dbReference type="EnsemblMetazoa" id="G26993.4">
    <property type="protein sequence ID" value="G26993.4:cds"/>
    <property type="gene ID" value="G26993"/>
</dbReference>
<dbReference type="InterPro" id="IPR003347">
    <property type="entry name" value="JmjC_dom"/>
</dbReference>
<organism evidence="12 13">
    <name type="scientific">Magallana gigas</name>
    <name type="common">Pacific oyster</name>
    <name type="synonym">Crassostrea gigas</name>
    <dbReference type="NCBI Taxonomy" id="29159"/>
    <lineage>
        <taxon>Eukaryota</taxon>
        <taxon>Metazoa</taxon>
        <taxon>Spiralia</taxon>
        <taxon>Lophotrochozoa</taxon>
        <taxon>Mollusca</taxon>
        <taxon>Bivalvia</taxon>
        <taxon>Autobranchia</taxon>
        <taxon>Pteriomorphia</taxon>
        <taxon>Ostreida</taxon>
        <taxon>Ostreoidea</taxon>
        <taxon>Ostreidae</taxon>
        <taxon>Magallana</taxon>
    </lineage>
</organism>
<dbReference type="PANTHER" id="PTHR12480:SF6">
    <property type="entry name" value="2-OXOGLUTARATE AND IRON-DEPENDENT OXYGENASE JMJD4"/>
    <property type="match status" value="1"/>
</dbReference>
<dbReference type="GO" id="GO:0140096">
    <property type="term" value="F:catalytic activity, acting on a protein"/>
    <property type="evidence" value="ECO:0007669"/>
    <property type="project" value="UniProtKB-ARBA"/>
</dbReference>
<keyword evidence="4" id="KW-0408">Iron</keyword>
<dbReference type="SUPFAM" id="SSF51197">
    <property type="entry name" value="Clavaminate synthase-like"/>
    <property type="match status" value="1"/>
</dbReference>
<proteinExistence type="inferred from homology"/>
<dbReference type="GO" id="GO:0045905">
    <property type="term" value="P:positive regulation of translational termination"/>
    <property type="evidence" value="ECO:0007669"/>
    <property type="project" value="TreeGrafter"/>
</dbReference>
<evidence type="ECO:0000256" key="1">
    <source>
        <dbReference type="ARBA" id="ARBA00001954"/>
    </source>
</evidence>
<dbReference type="Pfam" id="PF13621">
    <property type="entry name" value="Cupin_8"/>
    <property type="match status" value="1"/>
</dbReference>
<comment type="catalytic activity">
    <reaction evidence="6">
        <text>L-lysyl-[protein] + 2-oxoglutarate + O2 = 4-hydroxy-L-lysyl-[protein] + succinate + CO2</text>
        <dbReference type="Rhea" id="RHEA:57156"/>
        <dbReference type="Rhea" id="RHEA-COMP:9752"/>
        <dbReference type="Rhea" id="RHEA-COMP:15084"/>
        <dbReference type="ChEBI" id="CHEBI:15379"/>
        <dbReference type="ChEBI" id="CHEBI:16526"/>
        <dbReference type="ChEBI" id="CHEBI:16810"/>
        <dbReference type="ChEBI" id="CHEBI:29969"/>
        <dbReference type="ChEBI" id="CHEBI:30031"/>
        <dbReference type="ChEBI" id="CHEBI:141495"/>
    </reaction>
</comment>
<dbReference type="GO" id="GO:0005634">
    <property type="term" value="C:nucleus"/>
    <property type="evidence" value="ECO:0007669"/>
    <property type="project" value="TreeGrafter"/>
</dbReference>
<dbReference type="PROSITE" id="PS51184">
    <property type="entry name" value="JMJC"/>
    <property type="match status" value="1"/>
</dbReference>
<dbReference type="CDD" id="cd02208">
    <property type="entry name" value="cupin_RmlC-like"/>
    <property type="match status" value="1"/>
</dbReference>
<dbReference type="InterPro" id="IPR050910">
    <property type="entry name" value="JMJD6_ArgDemeth/LysHydrox"/>
</dbReference>
<accession>A0A8W8L7X5</accession>
<dbReference type="Gene3D" id="2.60.120.650">
    <property type="entry name" value="Cupin"/>
    <property type="match status" value="1"/>
</dbReference>
<reference evidence="12" key="1">
    <citation type="submission" date="2022-08" db="UniProtKB">
        <authorList>
            <consortium name="EnsemblMetazoa"/>
        </authorList>
    </citation>
    <scope>IDENTIFICATION</scope>
    <source>
        <strain evidence="12">05x7-T-G4-1.051#20</strain>
    </source>
</reference>
<name>A0A8W8L7X5_MAGGI</name>
<comment type="similarity">
    <text evidence="5">Belongs to the JMJD6 family.</text>
</comment>
<evidence type="ECO:0000256" key="7">
    <source>
        <dbReference type="ARBA" id="ARBA00067203"/>
    </source>
</evidence>
<evidence type="ECO:0000259" key="11">
    <source>
        <dbReference type="PROSITE" id="PS51184"/>
    </source>
</evidence>
<evidence type="ECO:0000256" key="9">
    <source>
        <dbReference type="ARBA" id="ARBA00080747"/>
    </source>
</evidence>
<evidence type="ECO:0000256" key="3">
    <source>
        <dbReference type="ARBA" id="ARBA00023002"/>
    </source>
</evidence>
<evidence type="ECO:0000256" key="4">
    <source>
        <dbReference type="ARBA" id="ARBA00023004"/>
    </source>
</evidence>
<keyword evidence="3" id="KW-0560">Oxidoreductase</keyword>
<evidence type="ECO:0000313" key="13">
    <source>
        <dbReference type="Proteomes" id="UP000005408"/>
    </source>
</evidence>
<keyword evidence="2" id="KW-0479">Metal-binding</keyword>
<evidence type="ECO:0000256" key="10">
    <source>
        <dbReference type="ARBA" id="ARBA00082904"/>
    </source>
</evidence>
<evidence type="ECO:0000313" key="12">
    <source>
        <dbReference type="EnsemblMetazoa" id="G26993.4:cds"/>
    </source>
</evidence>
<dbReference type="GO" id="GO:0016706">
    <property type="term" value="F:2-oxoglutarate-dependent dioxygenase activity"/>
    <property type="evidence" value="ECO:0007669"/>
    <property type="project" value="TreeGrafter"/>
</dbReference>
<sequence>MAASLIVNTLEKSVLNPDNIVKRKAVRNYTNVNIDRISYLVTNNSYSNFFETFLLRNQPCILSSVNTEAWKSRKDWVNSDGKPNFEFLRKTFGSAVGPVANCKKEKYSAQPKEDKTFADFVDYWQSYIESDYPESMDNLYLKDWHFTRDFPDYTAYETPCGFMSDWLNEFWDTKDDDDYRFVYMGPKGSWTPFHADVFRSFSWSANICGRKKWIFYPPGEEGNLRNKYGHLVYDVDSAELLDENLYPNYKKVRSRIEVIQEAGEIIYVPSGWHHQVYNLEDTISINHNWMNGCNVDICWEYVKDNLSQVQQEIEDCKGMDGWDQQCQLILKASCGIDYGEFLQFMEVIATNRIRLLQVHLVHKSRNLTREQRQPGSDETPSVDNIKCLADEKKADVSETIATA</sequence>
<dbReference type="FunFam" id="2.60.120.650:FF:000030">
    <property type="entry name" value="JmjC domain-containing protein 4"/>
    <property type="match status" value="1"/>
</dbReference>
<evidence type="ECO:0000256" key="6">
    <source>
        <dbReference type="ARBA" id="ARBA00047762"/>
    </source>
</evidence>
<dbReference type="GO" id="GO:0046872">
    <property type="term" value="F:metal ion binding"/>
    <property type="evidence" value="ECO:0007669"/>
    <property type="project" value="UniProtKB-KW"/>
</dbReference>
<dbReference type="Proteomes" id="UP000005408">
    <property type="component" value="Unassembled WGS sequence"/>
</dbReference>
<evidence type="ECO:0000256" key="8">
    <source>
        <dbReference type="ARBA" id="ARBA00078704"/>
    </source>
</evidence>
<feature type="domain" description="JmjC" evidence="11">
    <location>
        <begin position="139"/>
        <end position="306"/>
    </location>
</feature>
<dbReference type="InterPro" id="IPR041667">
    <property type="entry name" value="Cupin_8"/>
</dbReference>
<protein>
    <recommendedName>
        <fullName evidence="7">2-oxoglutarate and iron-dependent oxygenase JMJD4</fullName>
    </recommendedName>
    <alternativeName>
        <fullName evidence="8">JmjC domain-containing protein 4</fullName>
    </alternativeName>
    <alternativeName>
        <fullName evidence="10">Jumonji domain-containing protein 4</fullName>
    </alternativeName>
    <alternativeName>
        <fullName evidence="9">Lysyl-hydroxylase JMJD4</fullName>
    </alternativeName>
</protein>
<dbReference type="AlphaFoldDB" id="A0A8W8L7X5"/>
<comment type="cofactor">
    <cofactor evidence="1">
        <name>Fe(2+)</name>
        <dbReference type="ChEBI" id="CHEBI:29033"/>
    </cofactor>
</comment>
<dbReference type="GO" id="GO:0005737">
    <property type="term" value="C:cytoplasm"/>
    <property type="evidence" value="ECO:0007669"/>
    <property type="project" value="TreeGrafter"/>
</dbReference>
<dbReference type="SMART" id="SM00558">
    <property type="entry name" value="JmjC"/>
    <property type="match status" value="1"/>
</dbReference>
<dbReference type="GO" id="GO:0043565">
    <property type="term" value="F:sequence-specific DNA binding"/>
    <property type="evidence" value="ECO:0007669"/>
    <property type="project" value="TreeGrafter"/>
</dbReference>
<evidence type="ECO:0000256" key="5">
    <source>
        <dbReference type="ARBA" id="ARBA00038068"/>
    </source>
</evidence>
<keyword evidence="13" id="KW-1185">Reference proteome</keyword>